<proteinExistence type="predicted"/>
<evidence type="ECO:0008006" key="2">
    <source>
        <dbReference type="Google" id="ProtNLM"/>
    </source>
</evidence>
<organism evidence="1">
    <name type="scientific">marine sediment metagenome</name>
    <dbReference type="NCBI Taxonomy" id="412755"/>
    <lineage>
        <taxon>unclassified sequences</taxon>
        <taxon>metagenomes</taxon>
        <taxon>ecological metagenomes</taxon>
    </lineage>
</organism>
<evidence type="ECO:0000313" key="1">
    <source>
        <dbReference type="EMBL" id="KKK80654.1"/>
    </source>
</evidence>
<comment type="caution">
    <text evidence="1">The sequence shown here is derived from an EMBL/GenBank/DDBJ whole genome shotgun (WGS) entry which is preliminary data.</text>
</comment>
<name>A0A0F9AQA4_9ZZZZ</name>
<sequence>MDQSDIERTVDENINGIKKLLGLEKWEIVFAYGEMDDDSFEASCLARVEYSEAVITIDPNHITDSKHLLRVLLHECCHCLTATFETYKFAVARLLLNDKKSFDAIDEMYSRANEEVVCGICRILEGIHWQKYCKK</sequence>
<accession>A0A0F9AQA4</accession>
<protein>
    <recommendedName>
        <fullName evidence="2">SprT-like domain-containing protein</fullName>
    </recommendedName>
</protein>
<dbReference type="EMBL" id="LAZR01053482">
    <property type="protein sequence ID" value="KKK80654.1"/>
    <property type="molecule type" value="Genomic_DNA"/>
</dbReference>
<gene>
    <name evidence="1" type="ORF">LCGC14_2821330</name>
</gene>
<dbReference type="AlphaFoldDB" id="A0A0F9AQA4"/>
<reference evidence="1" key="1">
    <citation type="journal article" date="2015" name="Nature">
        <title>Complex archaea that bridge the gap between prokaryotes and eukaryotes.</title>
        <authorList>
            <person name="Spang A."/>
            <person name="Saw J.H."/>
            <person name="Jorgensen S.L."/>
            <person name="Zaremba-Niedzwiedzka K."/>
            <person name="Martijn J."/>
            <person name="Lind A.E."/>
            <person name="van Eijk R."/>
            <person name="Schleper C."/>
            <person name="Guy L."/>
            <person name="Ettema T.J."/>
        </authorList>
    </citation>
    <scope>NUCLEOTIDE SEQUENCE</scope>
</reference>